<sequence length="586" mass="63699">MTAEPLQSQSDQQRGRIPRQRTTSDAGMSGTLPSSSNDELRDAASEPSGAQAEQSDEQSDRASSSKAERALEWPSAPRRDAPTPMAVAGVQSGVRPGSVDRNASERDSLDDQSRRGGRADSKPATAETAMQRQIPLGEHSTSAPASNASPARDERRADAPSSSAQSSQSSATGAGVPSPRSDKARAMFDQLDLNKDGTVELSELRSTLQDLGLKASEEQLASMMRVVSKQENQSLQIDLGDFLAYLDSISDADWQQLDLESLVADVWLLEADTRHVTKPVFVLLLIALLPMDSKTTAEVAKTQSSTAWKYLAAGGIAGAVSRTVTSPLELAKILYQVHPQRYTGLADVFTQVYRDGGVKAFWRGNGANVVRIAPYSAIQFSSYEAYTKWFLAPGQSDISVMYRLTAGALAGVTATMCTYPLDLIRTRLSVHQQEYKGIWDGMRSVFQKGGVSALYRGWFPTVAGIAPYVGINFTLYDALKKRMLTFYQASDSLSKPSLPVHVSLTCGALAGAGALTVTYPLDVMRRRCHLSMEGYQNLIQFTLQIARREGWKSLYSGLAPCYLKVMPAMAVNFVVYEAMKKVMKIA</sequence>
<evidence type="ECO:0000256" key="4">
    <source>
        <dbReference type="ARBA" id="ARBA00022692"/>
    </source>
</evidence>
<evidence type="ECO:0000256" key="3">
    <source>
        <dbReference type="ARBA" id="ARBA00022448"/>
    </source>
</evidence>
<dbReference type="InterPro" id="IPR002067">
    <property type="entry name" value="MCP"/>
</dbReference>
<dbReference type="SUPFAM" id="SSF103506">
    <property type="entry name" value="Mitochondrial carrier"/>
    <property type="match status" value="1"/>
</dbReference>
<dbReference type="CDD" id="cd00051">
    <property type="entry name" value="EFh"/>
    <property type="match status" value="1"/>
</dbReference>
<keyword evidence="4 12" id="KW-0812">Transmembrane</keyword>
<feature type="region of interest" description="Disordered" evidence="14">
    <location>
        <begin position="1"/>
        <end position="182"/>
    </location>
</feature>
<keyword evidence="5" id="KW-0479">Metal-binding</keyword>
<dbReference type="InterPro" id="IPR002048">
    <property type="entry name" value="EF_hand_dom"/>
</dbReference>
<feature type="transmembrane region" description="Helical" evidence="15">
    <location>
        <begin position="557"/>
        <end position="576"/>
    </location>
</feature>
<keyword evidence="3 13" id="KW-0813">Transport</keyword>
<feature type="repeat" description="Solcar" evidence="12">
    <location>
        <begin position="305"/>
        <end position="389"/>
    </location>
</feature>
<dbReference type="InterPro" id="IPR023395">
    <property type="entry name" value="MCP_dom_sf"/>
</dbReference>
<dbReference type="Gene3D" id="1.10.238.10">
    <property type="entry name" value="EF-hand"/>
    <property type="match status" value="1"/>
</dbReference>
<dbReference type="AlphaFoldDB" id="A0A0D2WIR7"/>
<evidence type="ECO:0000256" key="1">
    <source>
        <dbReference type="ARBA" id="ARBA00004448"/>
    </source>
</evidence>
<dbReference type="EMBL" id="KE346361">
    <property type="protein sequence ID" value="KJE89785.1"/>
    <property type="molecule type" value="Genomic_DNA"/>
</dbReference>
<feature type="compositionally biased region" description="Low complexity" evidence="14">
    <location>
        <begin position="140"/>
        <end position="150"/>
    </location>
</feature>
<dbReference type="PROSITE" id="PS50920">
    <property type="entry name" value="SOLCAR"/>
    <property type="match status" value="3"/>
</dbReference>
<feature type="compositionally biased region" description="Polar residues" evidence="14">
    <location>
        <begin position="1"/>
        <end position="12"/>
    </location>
</feature>
<evidence type="ECO:0000313" key="17">
    <source>
        <dbReference type="EMBL" id="KJE89785.1"/>
    </source>
</evidence>
<evidence type="ECO:0000256" key="14">
    <source>
        <dbReference type="SAM" id="MobiDB-lite"/>
    </source>
</evidence>
<proteinExistence type="inferred from homology"/>
<comment type="similarity">
    <text evidence="2 13">Belongs to the mitochondrial carrier (TC 2.A.29) family.</text>
</comment>
<evidence type="ECO:0000256" key="11">
    <source>
        <dbReference type="ARBA" id="ARBA00023136"/>
    </source>
</evidence>
<evidence type="ECO:0000256" key="5">
    <source>
        <dbReference type="ARBA" id="ARBA00022723"/>
    </source>
</evidence>
<keyword evidence="7" id="KW-0999">Mitochondrion inner membrane</keyword>
<keyword evidence="9 15" id="KW-1133">Transmembrane helix</keyword>
<protein>
    <submittedName>
        <fullName evidence="17">Grave disease carrier protein</fullName>
    </submittedName>
</protein>
<dbReference type="GO" id="GO:0005743">
    <property type="term" value="C:mitochondrial inner membrane"/>
    <property type="evidence" value="ECO:0007669"/>
    <property type="project" value="UniProtKB-SubCell"/>
</dbReference>
<dbReference type="InParanoid" id="A0A0D2WIR7"/>
<evidence type="ECO:0000256" key="10">
    <source>
        <dbReference type="ARBA" id="ARBA00023128"/>
    </source>
</evidence>
<dbReference type="PROSITE" id="PS50222">
    <property type="entry name" value="EF_HAND_2"/>
    <property type="match status" value="1"/>
</dbReference>
<evidence type="ECO:0000256" key="9">
    <source>
        <dbReference type="ARBA" id="ARBA00022989"/>
    </source>
</evidence>
<dbReference type="InterPro" id="IPR018108">
    <property type="entry name" value="MCP_transmembrane"/>
</dbReference>
<feature type="compositionally biased region" description="Basic and acidic residues" evidence="14">
    <location>
        <begin position="66"/>
        <end position="81"/>
    </location>
</feature>
<feature type="transmembrane region" description="Helical" evidence="15">
    <location>
        <begin position="457"/>
        <end position="479"/>
    </location>
</feature>
<dbReference type="Gene3D" id="1.50.40.10">
    <property type="entry name" value="Mitochondrial carrier domain"/>
    <property type="match status" value="1"/>
</dbReference>
<evidence type="ECO:0000256" key="8">
    <source>
        <dbReference type="ARBA" id="ARBA00022837"/>
    </source>
</evidence>
<keyword evidence="6" id="KW-0677">Repeat</keyword>
<keyword evidence="8" id="KW-0106">Calcium</keyword>
<keyword evidence="18" id="KW-1185">Reference proteome</keyword>
<dbReference type="PRINTS" id="PR00926">
    <property type="entry name" value="MITOCARRIER"/>
</dbReference>
<feature type="repeat" description="Solcar" evidence="12">
    <location>
        <begin position="398"/>
        <end position="482"/>
    </location>
</feature>
<dbReference type="InterPro" id="IPR018247">
    <property type="entry name" value="EF_Hand_1_Ca_BS"/>
</dbReference>
<dbReference type="PROSITE" id="PS00018">
    <property type="entry name" value="EF_HAND_1"/>
    <property type="match status" value="1"/>
</dbReference>
<dbReference type="PhylomeDB" id="A0A0D2WIR7"/>
<dbReference type="STRING" id="595528.A0A0D2WIR7"/>
<evidence type="ECO:0000256" key="7">
    <source>
        <dbReference type="ARBA" id="ARBA00022792"/>
    </source>
</evidence>
<reference evidence="18" key="1">
    <citation type="submission" date="2011-02" db="EMBL/GenBank/DDBJ databases">
        <title>The Genome Sequence of Capsaspora owczarzaki ATCC 30864.</title>
        <authorList>
            <person name="Russ C."/>
            <person name="Cuomo C."/>
            <person name="Burger G."/>
            <person name="Gray M.W."/>
            <person name="Holland P.W.H."/>
            <person name="King N."/>
            <person name="Lang F.B.F."/>
            <person name="Roger A.J."/>
            <person name="Ruiz-Trillo I."/>
            <person name="Young S.K."/>
            <person name="Zeng Q."/>
            <person name="Gargeya S."/>
            <person name="Alvarado L."/>
            <person name="Berlin A."/>
            <person name="Chapman S.B."/>
            <person name="Chen Z."/>
            <person name="Freedman E."/>
            <person name="Gellesch M."/>
            <person name="Goldberg J."/>
            <person name="Griggs A."/>
            <person name="Gujja S."/>
            <person name="Heilman E."/>
            <person name="Heiman D."/>
            <person name="Howarth C."/>
            <person name="Mehta T."/>
            <person name="Neiman D."/>
            <person name="Pearson M."/>
            <person name="Roberts A."/>
            <person name="Saif S."/>
            <person name="Shea T."/>
            <person name="Shenoy N."/>
            <person name="Sisk P."/>
            <person name="Stolte C."/>
            <person name="Sykes S."/>
            <person name="White J."/>
            <person name="Yandava C."/>
            <person name="Haas B."/>
            <person name="Nusbaum C."/>
            <person name="Birren B."/>
        </authorList>
    </citation>
    <scope>NUCLEOTIDE SEQUENCE</scope>
    <source>
        <strain evidence="18">ATCC 30864</strain>
    </source>
</reference>
<dbReference type="InterPro" id="IPR011992">
    <property type="entry name" value="EF-hand-dom_pair"/>
</dbReference>
<dbReference type="FunFam" id="1.50.40.10:FF:000016">
    <property type="entry name" value="Solute carrier family 25 member 23"/>
    <property type="match status" value="1"/>
</dbReference>
<keyword evidence="10" id="KW-0496">Mitochondrion</keyword>
<evidence type="ECO:0000256" key="6">
    <source>
        <dbReference type="ARBA" id="ARBA00022737"/>
    </source>
</evidence>
<dbReference type="OrthoDB" id="270584at2759"/>
<feature type="compositionally biased region" description="Low complexity" evidence="14">
    <location>
        <begin position="161"/>
        <end position="171"/>
    </location>
</feature>
<organism evidence="17 18">
    <name type="scientific">Capsaspora owczarzaki (strain ATCC 30864)</name>
    <dbReference type="NCBI Taxonomy" id="595528"/>
    <lineage>
        <taxon>Eukaryota</taxon>
        <taxon>Filasterea</taxon>
        <taxon>Capsaspora</taxon>
    </lineage>
</organism>
<feature type="transmembrane region" description="Helical" evidence="15">
    <location>
        <begin position="500"/>
        <end position="521"/>
    </location>
</feature>
<evidence type="ECO:0000259" key="16">
    <source>
        <dbReference type="PROSITE" id="PS50222"/>
    </source>
</evidence>
<dbReference type="SUPFAM" id="SSF47473">
    <property type="entry name" value="EF-hand"/>
    <property type="match status" value="1"/>
</dbReference>
<evidence type="ECO:0000256" key="13">
    <source>
        <dbReference type="RuleBase" id="RU000488"/>
    </source>
</evidence>
<feature type="domain" description="EF-hand" evidence="16">
    <location>
        <begin position="179"/>
        <end position="214"/>
    </location>
</feature>
<dbReference type="PANTHER" id="PTHR24089">
    <property type="entry name" value="SOLUTE CARRIER FAMILY 25"/>
    <property type="match status" value="1"/>
</dbReference>
<accession>A0A0D2WIR7</accession>
<gene>
    <name evidence="17" type="ORF">CAOG_001210</name>
</gene>
<dbReference type="Pfam" id="PF00153">
    <property type="entry name" value="Mito_carr"/>
    <property type="match status" value="3"/>
</dbReference>
<name>A0A0D2WIR7_CAPO3</name>
<feature type="compositionally biased region" description="Basic and acidic residues" evidence="14">
    <location>
        <begin position="102"/>
        <end position="121"/>
    </location>
</feature>
<evidence type="ECO:0000313" key="18">
    <source>
        <dbReference type="Proteomes" id="UP000008743"/>
    </source>
</evidence>
<evidence type="ECO:0000256" key="2">
    <source>
        <dbReference type="ARBA" id="ARBA00006375"/>
    </source>
</evidence>
<evidence type="ECO:0000256" key="12">
    <source>
        <dbReference type="PROSITE-ProRule" id="PRU00282"/>
    </source>
</evidence>
<feature type="repeat" description="Solcar" evidence="12">
    <location>
        <begin position="498"/>
        <end position="582"/>
    </location>
</feature>
<feature type="compositionally biased region" description="Polar residues" evidence="14">
    <location>
        <begin position="20"/>
        <end position="37"/>
    </location>
</feature>
<evidence type="ECO:0000256" key="15">
    <source>
        <dbReference type="SAM" id="Phobius"/>
    </source>
</evidence>
<dbReference type="Proteomes" id="UP000008743">
    <property type="component" value="Unassembled WGS sequence"/>
</dbReference>
<dbReference type="GO" id="GO:0005509">
    <property type="term" value="F:calcium ion binding"/>
    <property type="evidence" value="ECO:0007669"/>
    <property type="project" value="InterPro"/>
</dbReference>
<comment type="subcellular location">
    <subcellularLocation>
        <location evidence="1">Mitochondrion inner membrane</location>
        <topology evidence="1">Multi-pass membrane protein</topology>
    </subcellularLocation>
</comment>
<dbReference type="GO" id="GO:0055085">
    <property type="term" value="P:transmembrane transport"/>
    <property type="evidence" value="ECO:0007669"/>
    <property type="project" value="InterPro"/>
</dbReference>
<keyword evidence="11 12" id="KW-0472">Membrane</keyword>